<dbReference type="InterPro" id="IPR023393">
    <property type="entry name" value="START-like_dom_sf"/>
</dbReference>
<reference evidence="3" key="1">
    <citation type="journal article" date="2019" name="Int. J. Syst. Evol. Microbiol.">
        <title>The Global Catalogue of Microorganisms (GCM) 10K type strain sequencing project: providing services to taxonomists for standard genome sequencing and annotation.</title>
        <authorList>
            <consortium name="The Broad Institute Genomics Platform"/>
            <consortium name="The Broad Institute Genome Sequencing Center for Infectious Disease"/>
            <person name="Wu L."/>
            <person name="Ma J."/>
        </authorList>
    </citation>
    <scope>NUCLEOTIDE SEQUENCE [LARGE SCALE GENOMIC DNA]</scope>
    <source>
        <strain evidence="3">CGMCC 4.7683</strain>
    </source>
</reference>
<dbReference type="EMBL" id="BNAY01000016">
    <property type="protein sequence ID" value="GHH37990.1"/>
    <property type="molecule type" value="Genomic_DNA"/>
</dbReference>
<dbReference type="InterPro" id="IPR005031">
    <property type="entry name" value="COQ10_START"/>
</dbReference>
<feature type="domain" description="Coenzyme Q-binding protein COQ10 START" evidence="1">
    <location>
        <begin position="10"/>
        <end position="124"/>
    </location>
</feature>
<evidence type="ECO:0000313" key="2">
    <source>
        <dbReference type="EMBL" id="GHH37990.1"/>
    </source>
</evidence>
<dbReference type="InterPro" id="IPR047137">
    <property type="entry name" value="ORF3"/>
</dbReference>
<dbReference type="PANTHER" id="PTHR33824">
    <property type="entry name" value="POLYKETIDE CYCLASE/DEHYDRASE AND LIPID TRANSPORT SUPERFAMILY PROTEIN"/>
    <property type="match status" value="1"/>
</dbReference>
<dbReference type="CDD" id="cd07817">
    <property type="entry name" value="SRPBCC_8"/>
    <property type="match status" value="1"/>
</dbReference>
<accession>A0ABQ3MCR0</accession>
<organism evidence="2 3">
    <name type="scientific">Amycolatopsis oliviviridis</name>
    <dbReference type="NCBI Taxonomy" id="1471590"/>
    <lineage>
        <taxon>Bacteria</taxon>
        <taxon>Bacillati</taxon>
        <taxon>Actinomycetota</taxon>
        <taxon>Actinomycetes</taxon>
        <taxon>Pseudonocardiales</taxon>
        <taxon>Pseudonocardiaceae</taxon>
        <taxon>Amycolatopsis</taxon>
    </lineage>
</organism>
<gene>
    <name evidence="2" type="ORF">GCM10017790_83200</name>
</gene>
<name>A0ABQ3MCR0_9PSEU</name>
<dbReference type="Gene3D" id="3.30.530.20">
    <property type="match status" value="1"/>
</dbReference>
<evidence type="ECO:0000259" key="1">
    <source>
        <dbReference type="Pfam" id="PF03364"/>
    </source>
</evidence>
<evidence type="ECO:0000313" key="3">
    <source>
        <dbReference type="Proteomes" id="UP000635387"/>
    </source>
</evidence>
<sequence>MGIAAHYIEVEAPAQACYDWWRPLTRLPEIFSDVESVEPVHGENGHTRWRVSGPAGVTVEWIAKITEDKAPHTIAWTTVENTDPDVVNSGVVRFHGKGSGLTGVEVGLRYSPPAGKVGEAVASLLADPQDKVERACAEFKRIVETR</sequence>
<dbReference type="SUPFAM" id="SSF55961">
    <property type="entry name" value="Bet v1-like"/>
    <property type="match status" value="1"/>
</dbReference>
<protein>
    <recommendedName>
        <fullName evidence="1">Coenzyme Q-binding protein COQ10 START domain-containing protein</fullName>
    </recommendedName>
</protein>
<keyword evidence="3" id="KW-1185">Reference proteome</keyword>
<dbReference type="RefSeq" id="WP_191259915.1">
    <property type="nucleotide sequence ID" value="NZ_BNAY01000016.1"/>
</dbReference>
<proteinExistence type="predicted"/>
<comment type="caution">
    <text evidence="2">The sequence shown here is derived from an EMBL/GenBank/DDBJ whole genome shotgun (WGS) entry which is preliminary data.</text>
</comment>
<dbReference type="Pfam" id="PF03364">
    <property type="entry name" value="Polyketide_cyc"/>
    <property type="match status" value="1"/>
</dbReference>
<dbReference type="Proteomes" id="UP000635387">
    <property type="component" value="Unassembled WGS sequence"/>
</dbReference>
<dbReference type="PANTHER" id="PTHR33824:SF7">
    <property type="entry name" value="POLYKETIDE CYCLASE_DEHYDRASE AND LIPID TRANSPORT SUPERFAMILY PROTEIN"/>
    <property type="match status" value="1"/>
</dbReference>